<protein>
    <submittedName>
        <fullName evidence="2">Uncharacterized protein</fullName>
    </submittedName>
</protein>
<keyword evidence="3" id="KW-1185">Reference proteome</keyword>
<accession>A0A166WE05</accession>
<evidence type="ECO:0000313" key="3">
    <source>
        <dbReference type="Proteomes" id="UP000076643"/>
    </source>
</evidence>
<gene>
    <name evidence="2" type="ORF">N475_16455</name>
</gene>
<organism evidence="2 3">
    <name type="scientific">Pseudoalteromonas luteoviolacea DSM 6061</name>
    <dbReference type="NCBI Taxonomy" id="1365250"/>
    <lineage>
        <taxon>Bacteria</taxon>
        <taxon>Pseudomonadati</taxon>
        <taxon>Pseudomonadota</taxon>
        <taxon>Gammaproteobacteria</taxon>
        <taxon>Alteromonadales</taxon>
        <taxon>Pseudoalteromonadaceae</taxon>
        <taxon>Pseudoalteromonas</taxon>
    </lineage>
</organism>
<keyword evidence="1" id="KW-0732">Signal</keyword>
<reference evidence="2 3" key="1">
    <citation type="submission" date="2013-07" db="EMBL/GenBank/DDBJ databases">
        <title>Comparative Genomic and Metabolomic Analysis of Twelve Strains of Pseudoalteromonas luteoviolacea.</title>
        <authorList>
            <person name="Vynne N.G."/>
            <person name="Mansson M."/>
            <person name="Gram L."/>
        </authorList>
    </citation>
    <scope>NUCLEOTIDE SEQUENCE [LARGE SCALE GENOMIC DNA]</scope>
    <source>
        <strain evidence="2 3">DSM 6061</strain>
    </source>
</reference>
<dbReference type="PROSITE" id="PS51257">
    <property type="entry name" value="PROKAR_LIPOPROTEIN"/>
    <property type="match status" value="1"/>
</dbReference>
<evidence type="ECO:0000256" key="1">
    <source>
        <dbReference type="SAM" id="SignalP"/>
    </source>
</evidence>
<evidence type="ECO:0000313" key="2">
    <source>
        <dbReference type="EMBL" id="KZN37286.1"/>
    </source>
</evidence>
<comment type="caution">
    <text evidence="2">The sequence shown here is derived from an EMBL/GenBank/DDBJ whole genome shotgun (WGS) entry which is preliminary data.</text>
</comment>
<dbReference type="RefSeq" id="WP_063355584.1">
    <property type="nucleotide sequence ID" value="NZ_AQHB01000030.1"/>
</dbReference>
<name>A0A166WE05_9GAMM</name>
<sequence length="419" mass="45664">MKYKIGKRRSVISRLVLSTVVALSLSACGSGGSGDTPSTPTVQNITYEALPNFLTVNEGEVVRLSLNTKGSGASELKFKWTVRYLNQDISFSGQGTDTISFIAPGVDSQGTVQVSVDLEAGQSKQTFGFQNQYASLNIKDLNTSVVPTIPAQELGEEVSQIDTSVLIAGSTWIETHQSNFRINQADNSYNMVDLTLIRSFVVNGAEQNLQTVSTDYCGFNDLQSIKLNESVLETECPTGVRTTQLFQQESRFSIVQKCDGDIVGLSTFKKKSSEQVSSFGSLNLSFQNYSDIQTKEVCGVIATTHVKAYSASNQELTSTDSTAIRLLSQQEGSDFELRFAFNDTTNGLLVSLNRFFDENNTAAILSAAYPELNASSESGMLTLDLQNTTSHINGEFYFTVTKTTGSEEEVEGEFTLILE</sequence>
<feature type="chain" id="PRO_5007881759" evidence="1">
    <location>
        <begin position="30"/>
        <end position="419"/>
    </location>
</feature>
<dbReference type="EMBL" id="AUYB01000104">
    <property type="protein sequence ID" value="KZN37286.1"/>
    <property type="molecule type" value="Genomic_DNA"/>
</dbReference>
<dbReference type="PATRIC" id="fig|1365250.3.peg.2882"/>
<feature type="signal peptide" evidence="1">
    <location>
        <begin position="1"/>
        <end position="29"/>
    </location>
</feature>
<proteinExistence type="predicted"/>
<dbReference type="Proteomes" id="UP000076643">
    <property type="component" value="Unassembled WGS sequence"/>
</dbReference>
<dbReference type="AlphaFoldDB" id="A0A166WE05"/>